<dbReference type="PANTHER" id="PTHR42928:SF5">
    <property type="entry name" value="BLR1237 PROTEIN"/>
    <property type="match status" value="1"/>
</dbReference>
<dbReference type="InterPro" id="IPR005064">
    <property type="entry name" value="BUG"/>
</dbReference>
<dbReference type="PANTHER" id="PTHR42928">
    <property type="entry name" value="TRICARBOXYLATE-BINDING PROTEIN"/>
    <property type="match status" value="1"/>
</dbReference>
<proteinExistence type="inferred from homology"/>
<dbReference type="SUPFAM" id="SSF53850">
    <property type="entry name" value="Periplasmic binding protein-like II"/>
    <property type="match status" value="1"/>
</dbReference>
<evidence type="ECO:0000313" key="3">
    <source>
        <dbReference type="Proteomes" id="UP000324285"/>
    </source>
</evidence>
<organism evidence="2 3">
    <name type="scientific">Halomonas binhaiensis</name>
    <dbReference type="NCBI Taxonomy" id="2562282"/>
    <lineage>
        <taxon>Bacteria</taxon>
        <taxon>Pseudomonadati</taxon>
        <taxon>Pseudomonadota</taxon>
        <taxon>Gammaproteobacteria</taxon>
        <taxon>Oceanospirillales</taxon>
        <taxon>Halomonadaceae</taxon>
        <taxon>Halomonas</taxon>
    </lineage>
</organism>
<comment type="similarity">
    <text evidence="1">Belongs to the UPF0065 (bug) family.</text>
</comment>
<sequence>MRHSMTSRGIPHRSSACRGSRYRGNRYHARVALVALGMVLGLSHQALADNYPSKPIEMIVAFGAGGSTDTMARIFAKYAEEELGQRVVVVNKPGAGGELGWTYLANADADGYTIGLINSPSVETHPFTRAETVAYSLDDLQPLANVVTDPGVLAVAADSPWQTLGELVEAVKAEPRSVTVSHEGVGGDDHLAALNFADDAGIELNFVSFNGNAEATAALLGGHIDAFEGNMSEAATHISEGDVRGLAVWSNKRMEAIPDVPTGEELGYDVMSSASRGLALPAGVPDEVYTQLLEATRKVIENPEFEAELARLNMPLDPLYGEEYAKSLEASQERFKALWDENPWIEQ</sequence>
<evidence type="ECO:0000313" key="2">
    <source>
        <dbReference type="EMBL" id="QEM83743.1"/>
    </source>
</evidence>
<dbReference type="AlphaFoldDB" id="A0A5C1NMJ7"/>
<keyword evidence="3" id="KW-1185">Reference proteome</keyword>
<dbReference type="Proteomes" id="UP000324285">
    <property type="component" value="Chromosome"/>
</dbReference>
<dbReference type="KEGG" id="hbh:E4T21_20855"/>
<dbReference type="Gene3D" id="3.40.190.10">
    <property type="entry name" value="Periplasmic binding protein-like II"/>
    <property type="match status" value="1"/>
</dbReference>
<dbReference type="EMBL" id="CP038437">
    <property type="protein sequence ID" value="QEM83743.1"/>
    <property type="molecule type" value="Genomic_DNA"/>
</dbReference>
<dbReference type="PIRSF" id="PIRSF017082">
    <property type="entry name" value="YflP"/>
    <property type="match status" value="1"/>
</dbReference>
<dbReference type="RefSeq" id="WP_149286863.1">
    <property type="nucleotide sequence ID" value="NZ_CP038437.2"/>
</dbReference>
<accession>A0A5C1NMJ7</accession>
<dbReference type="InterPro" id="IPR042100">
    <property type="entry name" value="Bug_dom1"/>
</dbReference>
<gene>
    <name evidence="2" type="ORF">E4T21_20855</name>
</gene>
<reference evidence="2" key="1">
    <citation type="submission" date="2021-02" db="EMBL/GenBank/DDBJ databases">
        <title>Strain Y2R2, a novel species of the genus Halomonas.</title>
        <authorList>
            <person name="Huang H."/>
        </authorList>
    </citation>
    <scope>NUCLEOTIDE SEQUENCE</scope>
    <source>
        <strain evidence="2">Y2R2</strain>
    </source>
</reference>
<protein>
    <submittedName>
        <fullName evidence="2">Tripartite tricarboxylate transporter substrate binding protein</fullName>
    </submittedName>
</protein>
<evidence type="ECO:0000256" key="1">
    <source>
        <dbReference type="ARBA" id="ARBA00006987"/>
    </source>
</evidence>
<dbReference type="OrthoDB" id="9780943at2"/>
<dbReference type="Pfam" id="PF03401">
    <property type="entry name" value="TctC"/>
    <property type="match status" value="1"/>
</dbReference>
<dbReference type="CDD" id="cd07012">
    <property type="entry name" value="PBP2_Bug_TTT"/>
    <property type="match status" value="1"/>
</dbReference>
<dbReference type="Gene3D" id="3.40.190.150">
    <property type="entry name" value="Bordetella uptake gene, domain 1"/>
    <property type="match status" value="1"/>
</dbReference>
<name>A0A5C1NMJ7_9GAMM</name>